<evidence type="ECO:0000256" key="1">
    <source>
        <dbReference type="SAM" id="MobiDB-lite"/>
    </source>
</evidence>
<dbReference type="RefSeq" id="WP_254674819.1">
    <property type="nucleotide sequence ID" value="NZ_JAMWDU010000003.1"/>
</dbReference>
<proteinExistence type="predicted"/>
<dbReference type="AlphaFoldDB" id="A0A9Q4APC4"/>
<accession>A0A9Q4APC4</accession>
<feature type="region of interest" description="Disordered" evidence="1">
    <location>
        <begin position="217"/>
        <end position="249"/>
    </location>
</feature>
<feature type="region of interest" description="Disordered" evidence="1">
    <location>
        <begin position="74"/>
        <end position="106"/>
    </location>
</feature>
<organism evidence="2 3">
    <name type="scientific">Devosia ureilytica</name>
    <dbReference type="NCBI Taxonomy" id="2952754"/>
    <lineage>
        <taxon>Bacteria</taxon>
        <taxon>Pseudomonadati</taxon>
        <taxon>Pseudomonadota</taxon>
        <taxon>Alphaproteobacteria</taxon>
        <taxon>Hyphomicrobiales</taxon>
        <taxon>Devosiaceae</taxon>
        <taxon>Devosia</taxon>
    </lineage>
</organism>
<evidence type="ECO:0000313" key="2">
    <source>
        <dbReference type="EMBL" id="MCP8887266.1"/>
    </source>
</evidence>
<comment type="caution">
    <text evidence="2">The sequence shown here is derived from an EMBL/GenBank/DDBJ whole genome shotgun (WGS) entry which is preliminary data.</text>
</comment>
<reference evidence="2" key="1">
    <citation type="submission" date="2022-06" db="EMBL/GenBank/DDBJ databases">
        <title>Devosia sp. XJ19-45 genome assembly.</title>
        <authorList>
            <person name="Li B."/>
            <person name="Cai M."/>
            <person name="Nie G."/>
            <person name="Li W."/>
        </authorList>
    </citation>
    <scope>NUCLEOTIDE SEQUENCE</scope>
    <source>
        <strain evidence="2">XJ19-45</strain>
    </source>
</reference>
<dbReference type="EMBL" id="JAMWDU010000003">
    <property type="protein sequence ID" value="MCP8887266.1"/>
    <property type="molecule type" value="Genomic_DNA"/>
</dbReference>
<feature type="compositionally biased region" description="Pro residues" evidence="1">
    <location>
        <begin position="80"/>
        <end position="94"/>
    </location>
</feature>
<protein>
    <submittedName>
        <fullName evidence="2">Uncharacterized protein</fullName>
    </submittedName>
</protein>
<name>A0A9Q4APC4_9HYPH</name>
<sequence>MPIDRRIANGLAWAGAFVVIAIPAADAALRQFAPPAAPHVAVVDIEETVAPSLPTPAAQRPKPVIVADTPAVEPAVTPAQPTPQPASAPTPDPDPVQTATATPRVPGADAVDSFLQSGRSLPSYITGGGTAAPVEPASVAKPVQPAETVITPEPQVVAALPRTRIVTFPTPVSERPASRPQVQAVARPPLVIDTQGPVITAVDLEDWESGPLSEFLASRQDESQPVSPDYDGDGFFLDEGPNRSNRSQRFPRAYEDRYYSFE</sequence>
<gene>
    <name evidence="2" type="ORF">NF348_09140</name>
</gene>
<evidence type="ECO:0000313" key="3">
    <source>
        <dbReference type="Proteomes" id="UP001060275"/>
    </source>
</evidence>
<dbReference type="Proteomes" id="UP001060275">
    <property type="component" value="Unassembled WGS sequence"/>
</dbReference>
<keyword evidence="3" id="KW-1185">Reference proteome</keyword>